<dbReference type="EMBL" id="QTSX02001444">
    <property type="protein sequence ID" value="KAJ9082080.1"/>
    <property type="molecule type" value="Genomic_DNA"/>
</dbReference>
<protein>
    <submittedName>
        <fullName evidence="1">Uncharacterized protein</fullName>
    </submittedName>
</protein>
<evidence type="ECO:0000313" key="1">
    <source>
        <dbReference type="EMBL" id="KAJ9082080.1"/>
    </source>
</evidence>
<name>A0ACC2U5R6_9FUNG</name>
<accession>A0ACC2U5R6</accession>
<organism evidence="1 2">
    <name type="scientific">Entomophthora muscae</name>
    <dbReference type="NCBI Taxonomy" id="34485"/>
    <lineage>
        <taxon>Eukaryota</taxon>
        <taxon>Fungi</taxon>
        <taxon>Fungi incertae sedis</taxon>
        <taxon>Zoopagomycota</taxon>
        <taxon>Entomophthoromycotina</taxon>
        <taxon>Entomophthoromycetes</taxon>
        <taxon>Entomophthorales</taxon>
        <taxon>Entomophthoraceae</taxon>
        <taxon>Entomophthora</taxon>
    </lineage>
</organism>
<gene>
    <name evidence="1" type="ORF">DSO57_1007937</name>
</gene>
<proteinExistence type="predicted"/>
<reference evidence="1" key="1">
    <citation type="submission" date="2022-04" db="EMBL/GenBank/DDBJ databases">
        <title>Genome of the entomopathogenic fungus Entomophthora muscae.</title>
        <authorList>
            <person name="Elya C."/>
            <person name="Lovett B.R."/>
            <person name="Lee E."/>
            <person name="Macias A.M."/>
            <person name="Hajek A.E."/>
            <person name="De Bivort B.L."/>
            <person name="Kasson M.T."/>
            <person name="De Fine Licht H.H."/>
            <person name="Stajich J.E."/>
        </authorList>
    </citation>
    <scope>NUCLEOTIDE SEQUENCE</scope>
    <source>
        <strain evidence="1">Berkeley</strain>
    </source>
</reference>
<keyword evidence="2" id="KW-1185">Reference proteome</keyword>
<dbReference type="Proteomes" id="UP001165960">
    <property type="component" value="Unassembled WGS sequence"/>
</dbReference>
<comment type="caution">
    <text evidence="1">The sequence shown here is derived from an EMBL/GenBank/DDBJ whole genome shotgun (WGS) entry which is preliminary data.</text>
</comment>
<evidence type="ECO:0000313" key="2">
    <source>
        <dbReference type="Proteomes" id="UP001165960"/>
    </source>
</evidence>
<sequence length="95" mass="10743">MTTPSRRSLATIQDTLGYWRTGTPQPPTKKKNPIKYQPENLFLHTHLVGPYFNFCQAPSCPIHKCSELQDLVNTKGSKEAKHGSTWFAAMALVRK</sequence>